<dbReference type="EMBL" id="HBUF01194346">
    <property type="protein sequence ID" value="CAG6659488.1"/>
    <property type="molecule type" value="Transcribed_RNA"/>
</dbReference>
<dbReference type="EMBL" id="HBUF01678340">
    <property type="protein sequence ID" value="CAG6791875.1"/>
    <property type="molecule type" value="Transcribed_RNA"/>
</dbReference>
<evidence type="ECO:0000313" key="1">
    <source>
        <dbReference type="EMBL" id="CAG6640808.1"/>
    </source>
</evidence>
<reference evidence="1" key="1">
    <citation type="submission" date="2021-05" db="EMBL/GenBank/DDBJ databases">
        <authorList>
            <person name="Alioto T."/>
            <person name="Alioto T."/>
            <person name="Gomez Garrido J."/>
        </authorList>
    </citation>
    <scope>NUCLEOTIDE SEQUENCE</scope>
</reference>
<protein>
    <submittedName>
        <fullName evidence="1">Uncharacterized protein</fullName>
    </submittedName>
</protein>
<dbReference type="EMBL" id="HBUF01678339">
    <property type="protein sequence ID" value="CAG6791873.1"/>
    <property type="molecule type" value="Transcribed_RNA"/>
</dbReference>
<sequence length="122" mass="14623">MLVNQGKENRVLMEKTMKRINLERKLLILPMMMIFQHLEVEDQVHQEPMSLSTNHLLQNKLKVSLMLTSMSLKRKMIRMIKTSYPELRNVTKRTIRKLCTRNHQTIYLIFVMMQLLGNLVRK</sequence>
<dbReference type="EMBL" id="HBUF01678341">
    <property type="protein sequence ID" value="CAG6791877.1"/>
    <property type="molecule type" value="Transcribed_RNA"/>
</dbReference>
<accession>A0A8D8QYF2</accession>
<dbReference type="EMBL" id="HBUF01114107">
    <property type="protein sequence ID" value="CAG6640808.1"/>
    <property type="molecule type" value="Transcribed_RNA"/>
</dbReference>
<organism evidence="1">
    <name type="scientific">Cacopsylla melanoneura</name>
    <dbReference type="NCBI Taxonomy" id="428564"/>
    <lineage>
        <taxon>Eukaryota</taxon>
        <taxon>Metazoa</taxon>
        <taxon>Ecdysozoa</taxon>
        <taxon>Arthropoda</taxon>
        <taxon>Hexapoda</taxon>
        <taxon>Insecta</taxon>
        <taxon>Pterygota</taxon>
        <taxon>Neoptera</taxon>
        <taxon>Paraneoptera</taxon>
        <taxon>Hemiptera</taxon>
        <taxon>Sternorrhyncha</taxon>
        <taxon>Psylloidea</taxon>
        <taxon>Psyllidae</taxon>
        <taxon>Psyllinae</taxon>
        <taxon>Cacopsylla</taxon>
    </lineage>
</organism>
<dbReference type="EMBL" id="HBUF01114106">
    <property type="protein sequence ID" value="CAG6640806.1"/>
    <property type="molecule type" value="Transcribed_RNA"/>
</dbReference>
<name>A0A8D8QYF2_9HEMI</name>
<dbReference type="EMBL" id="HBUF01114105">
    <property type="protein sequence ID" value="CAG6640804.1"/>
    <property type="molecule type" value="Transcribed_RNA"/>
</dbReference>
<proteinExistence type="predicted"/>
<dbReference type="AlphaFoldDB" id="A0A8D8QYF2"/>